<sequence length="1017" mass="110814">MTSENSRQSDKIAFDSAEVVPRQGISIVWFVPFIALIFGGWLAFKVISEQGTFITIEFENGSGIVPKKTEVRYKGLVTGMVTKVIPSDDLQYVIAEVEMSEKFSDYLTENTLFWLVSADISLQGVSGLDTLISGSYINILPDTGEEADSQDHFIALHEAPALDMSTPGLHLTLQTDVLGSISENSPITFKQLPIGYVTGYRYDEQAKKINVNVFIEQEHAHLVKENSLFWNTSGVQVTASLSAGLKINTDSIASIIAGGIAVDTLSYQEEGEPAINGEVFTLHPDFQSAEMGHEIELTLAWNSGIDHNAAIMYQGFTIGAIESIAKIDPVERKIIAKAKVNPRVVPYLTDNSQFYLVSSQVSLTGISNAKTFLTGAYIGIRPSLAGSPQNKFTVHNSKPPYKFNEPGLHIMLEANSRSSLQVGSNIFYKQQIVGNVQAVKTIGAEQHNIYLHIQPEFEHYVTPNSRFFNNSGIKISASLQGVEVAAESLQSILTGGISFINEENSVDSEQEKSQNGDTFPLYNDVKMAKQVTQFTLITSIENTVSTGTRLLYRGEEIGTVQSVDIKDNVKHLQLGLLPDFQHILKAESQFWLVEANLSLSGATDTQALFSGKYITFNIGEGEEQNNFALLAKPPAKHPSAKGLQLTLLTDSANVATPGSAISYRGVVVGQVDNVELNKAADNIQVNITIDDEHTDLITANTRFYNASGITLSGGLGDFVIKTESLDAILRGGISFYNPDVALNPNVEVNELDSFSLFEHYEQAQNAGLAIKIHFDDVTGLKQNTKVIYQEQEIGFIERLVFSPDTVGVEALVLLNDMGSQYAKQGANFWKVEPEIGLVGSKNVGNLLDGAFIALLPAPKSSSSIAELNFTALALPPTVTELPYGLNIKLNTHRLGSVRVGNPVLYRQVQVGKVIGIDLSENANTVNVFINIAQRYAPLVKANSQFWNTSGISIEAGIFSGINIDSESVETLIAGGIAFATPEQNDSAQQAALPQQFTLHQEVESEWLEWQADISLNP</sequence>
<name>A0A502KTL3_9GAMM</name>
<dbReference type="EMBL" id="SAWY01000036">
    <property type="protein sequence ID" value="TPH13401.1"/>
    <property type="molecule type" value="Genomic_DNA"/>
</dbReference>
<dbReference type="PANTHER" id="PTHR30462">
    <property type="entry name" value="INTERMEMBRANE TRANSPORT PROTEIN PQIB-RELATED"/>
    <property type="match status" value="1"/>
</dbReference>
<comment type="subcellular location">
    <subcellularLocation>
        <location evidence="1">Cell inner membrane</location>
    </subcellularLocation>
</comment>
<proteinExistence type="predicted"/>
<evidence type="ECO:0000256" key="7">
    <source>
        <dbReference type="SAM" id="Phobius"/>
    </source>
</evidence>
<dbReference type="InterPro" id="IPR051800">
    <property type="entry name" value="PqiA-PqiB_transport"/>
</dbReference>
<evidence type="ECO:0000256" key="4">
    <source>
        <dbReference type="ARBA" id="ARBA00022692"/>
    </source>
</evidence>
<evidence type="ECO:0000256" key="5">
    <source>
        <dbReference type="ARBA" id="ARBA00022989"/>
    </source>
</evidence>
<keyword evidence="6 7" id="KW-0472">Membrane</keyword>
<evidence type="ECO:0000256" key="3">
    <source>
        <dbReference type="ARBA" id="ARBA00022519"/>
    </source>
</evidence>
<protein>
    <submittedName>
        <fullName evidence="9">MCE family protein</fullName>
    </submittedName>
</protein>
<evidence type="ECO:0000256" key="2">
    <source>
        <dbReference type="ARBA" id="ARBA00022475"/>
    </source>
</evidence>
<dbReference type="Proteomes" id="UP000315303">
    <property type="component" value="Unassembled WGS sequence"/>
</dbReference>
<evidence type="ECO:0000259" key="8">
    <source>
        <dbReference type="Pfam" id="PF02470"/>
    </source>
</evidence>
<dbReference type="OrthoDB" id="9806984at2"/>
<feature type="domain" description="Mce/MlaD" evidence="8">
    <location>
        <begin position="295"/>
        <end position="382"/>
    </location>
</feature>
<keyword evidence="5 7" id="KW-1133">Transmembrane helix</keyword>
<feature type="domain" description="Mce/MlaD" evidence="8">
    <location>
        <begin position="51"/>
        <end position="141"/>
    </location>
</feature>
<feature type="domain" description="Mce/MlaD" evidence="8">
    <location>
        <begin position="642"/>
        <end position="703"/>
    </location>
</feature>
<dbReference type="GO" id="GO:0005886">
    <property type="term" value="C:plasma membrane"/>
    <property type="evidence" value="ECO:0007669"/>
    <property type="project" value="UniProtKB-SubCell"/>
</dbReference>
<dbReference type="RefSeq" id="WP_140604861.1">
    <property type="nucleotide sequence ID" value="NZ_SAWY01000036.1"/>
</dbReference>
<organism evidence="9 10">
    <name type="scientific">Litorilituus lipolyticus</name>
    <dbReference type="NCBI Taxonomy" id="2491017"/>
    <lineage>
        <taxon>Bacteria</taxon>
        <taxon>Pseudomonadati</taxon>
        <taxon>Pseudomonadota</taxon>
        <taxon>Gammaproteobacteria</taxon>
        <taxon>Alteromonadales</taxon>
        <taxon>Colwelliaceae</taxon>
        <taxon>Litorilituus</taxon>
    </lineage>
</organism>
<gene>
    <name evidence="9" type="ORF">EPA86_14530</name>
</gene>
<evidence type="ECO:0000313" key="10">
    <source>
        <dbReference type="Proteomes" id="UP000315303"/>
    </source>
</evidence>
<evidence type="ECO:0000256" key="1">
    <source>
        <dbReference type="ARBA" id="ARBA00004533"/>
    </source>
</evidence>
<dbReference type="PANTHER" id="PTHR30462:SF0">
    <property type="entry name" value="INTERMEMBRANE TRANSPORT PROTEIN YEBT"/>
    <property type="match status" value="1"/>
</dbReference>
<feature type="domain" description="Mce/MlaD" evidence="8">
    <location>
        <begin position="168"/>
        <end position="237"/>
    </location>
</feature>
<dbReference type="AlphaFoldDB" id="A0A502KTL3"/>
<comment type="caution">
    <text evidence="9">The sequence shown here is derived from an EMBL/GenBank/DDBJ whole genome shotgun (WGS) entry which is preliminary data.</text>
</comment>
<dbReference type="InterPro" id="IPR003399">
    <property type="entry name" value="Mce/MlaD"/>
</dbReference>
<evidence type="ECO:0000313" key="9">
    <source>
        <dbReference type="EMBL" id="TPH13401.1"/>
    </source>
</evidence>
<dbReference type="Pfam" id="PF02470">
    <property type="entry name" value="MlaD"/>
    <property type="match status" value="6"/>
</dbReference>
<keyword evidence="4 7" id="KW-0812">Transmembrane</keyword>
<evidence type="ECO:0000256" key="6">
    <source>
        <dbReference type="ARBA" id="ARBA00023136"/>
    </source>
</evidence>
<feature type="domain" description="Mce/MlaD" evidence="8">
    <location>
        <begin position="886"/>
        <end position="944"/>
    </location>
</feature>
<keyword evidence="3" id="KW-0997">Cell inner membrane</keyword>
<feature type="transmembrane region" description="Helical" evidence="7">
    <location>
        <begin position="24"/>
        <end position="44"/>
    </location>
</feature>
<accession>A0A502KTL3</accession>
<reference evidence="9 10" key="1">
    <citation type="submission" date="2019-01" db="EMBL/GenBank/DDBJ databases">
        <title>Litorilituus lipolytica sp. nov., isolated from intertidal sand of the Yellow Sea in China.</title>
        <authorList>
            <person name="Liu A."/>
        </authorList>
    </citation>
    <scope>NUCLEOTIDE SEQUENCE [LARGE SCALE GENOMIC DNA]</scope>
    <source>
        <strain evidence="9 10">RZ04</strain>
    </source>
</reference>
<feature type="domain" description="Mce/MlaD" evidence="8">
    <location>
        <begin position="768"/>
        <end position="856"/>
    </location>
</feature>
<keyword evidence="2" id="KW-1003">Cell membrane</keyword>
<keyword evidence="10" id="KW-1185">Reference proteome</keyword>